<gene>
    <name evidence="3" type="ORF">LD38_07985</name>
</gene>
<comment type="caution">
    <text evidence="3">The sequence shown here is derived from an EMBL/GenBank/DDBJ whole genome shotgun (WGS) entry which is preliminary data.</text>
</comment>
<dbReference type="RefSeq" id="WP_109257848.1">
    <property type="nucleotide sequence ID" value="NZ_JRFS01000015.1"/>
</dbReference>
<evidence type="ECO:0000313" key="4">
    <source>
        <dbReference type="Proteomes" id="UP000245905"/>
    </source>
</evidence>
<dbReference type="AlphaFoldDB" id="A0A2U2EH05"/>
<evidence type="ECO:0008006" key="5">
    <source>
        <dbReference type="Google" id="ProtNLM"/>
    </source>
</evidence>
<reference evidence="3 4" key="1">
    <citation type="submission" date="2014-09" db="EMBL/GenBank/DDBJ databases">
        <title>Butyrate-producing bacteria isolated from human gut.</title>
        <authorList>
            <person name="Zhang Q."/>
            <person name="Zhao L."/>
        </authorList>
    </citation>
    <scope>NUCLEOTIDE SEQUENCE [LARGE SCALE GENOMIC DNA]</scope>
    <source>
        <strain evidence="3 4">R22</strain>
    </source>
</reference>
<sequence length="691" mass="76370">MKINKTKQIALGIAFTLALTPIHTITYADTNSDSASINVQSAQTEYKSGFVFTKSSYAYRKGTDLTVCVSKSNLSVACDSYKLFYISDGSEQAIDRNSYTIRVLGDAVYFTLSTNWLSQYSPQDIDITAIAYNGTAEVSKTNAKLVSEDGFDIDFAAGTVCVNQTENIRTNGQGELTQDARSQAGGKKYIYVVDSVISQDESIIKISNAGNEWKYTGMKPGKTKLTVRYHYYYGKEKCTGEKTAEYEVVPATYTLDEERGSSGMLINRGASYTCNLRTKQTTYDKSGKAVSKYVDNVAYEWYISEKEENVAVNIEQTTQNKLKITPANASESGAFCIGIRALDASGNVYFEEESIWYLVTDGQADGDHGDSSETANPGNTSSGSQNTNTGSEKVSVSKSQSISLLENHNIGLNIYWKMTGSTYDIGDCMVKYTYEGDSGTPYYVALNRSPVGDGESYCSRIDISAVEMTEKVNLQLLSNSGKVLDTFSTSVEDYAKSLLASNTKEYAAYKPAVKAMLNYGAASQQYFGFMTYALANRSLTNADKTIQQIPQATLKQYAANSGIRQFSMSGIHYYGSSLVVGDDVKLRHYFKLDSGRDISNYSFATYVGGDMIGYATPCRSKDKDMYYIEVTCTNRNFFSGMRTIVSNGNTETILDYQPMNYIAKAYGSSKLTSELKTLLDAMYWFEYQKIK</sequence>
<keyword evidence="2" id="KW-0732">Signal</keyword>
<evidence type="ECO:0000256" key="2">
    <source>
        <dbReference type="SAM" id="SignalP"/>
    </source>
</evidence>
<evidence type="ECO:0000313" key="3">
    <source>
        <dbReference type="EMBL" id="PWE83727.1"/>
    </source>
</evidence>
<dbReference type="Proteomes" id="UP000245905">
    <property type="component" value="Unassembled WGS sequence"/>
</dbReference>
<proteinExistence type="predicted"/>
<evidence type="ECO:0000256" key="1">
    <source>
        <dbReference type="SAM" id="MobiDB-lite"/>
    </source>
</evidence>
<feature type="region of interest" description="Disordered" evidence="1">
    <location>
        <begin position="366"/>
        <end position="395"/>
    </location>
</feature>
<feature type="signal peptide" evidence="2">
    <location>
        <begin position="1"/>
        <end position="28"/>
    </location>
</feature>
<dbReference type="EMBL" id="JRFS01000015">
    <property type="protein sequence ID" value="PWE83727.1"/>
    <property type="molecule type" value="Genomic_DNA"/>
</dbReference>
<organism evidence="3 4">
    <name type="scientific">Agathobacter rectalis</name>
    <dbReference type="NCBI Taxonomy" id="39491"/>
    <lineage>
        <taxon>Bacteria</taxon>
        <taxon>Bacillati</taxon>
        <taxon>Bacillota</taxon>
        <taxon>Clostridia</taxon>
        <taxon>Lachnospirales</taxon>
        <taxon>Lachnospiraceae</taxon>
        <taxon>Agathobacter</taxon>
    </lineage>
</organism>
<protein>
    <recommendedName>
        <fullName evidence="5">Ig-like domain-containing protein</fullName>
    </recommendedName>
</protein>
<name>A0A2U2EH05_9FIRM</name>
<accession>A0A2U2EH05</accession>
<feature type="compositionally biased region" description="Low complexity" evidence="1">
    <location>
        <begin position="378"/>
        <end position="391"/>
    </location>
</feature>
<feature type="chain" id="PRO_5015780452" description="Ig-like domain-containing protein" evidence="2">
    <location>
        <begin position="29"/>
        <end position="691"/>
    </location>
</feature>